<comment type="subcellular location">
    <subcellularLocation>
        <location evidence="1">Endoplasmic reticulum membrane</location>
        <topology evidence="1">Single-pass type I membrane protein</topology>
    </subcellularLocation>
</comment>
<evidence type="ECO:0000256" key="2">
    <source>
        <dbReference type="ARBA" id="ARBA00007695"/>
    </source>
</evidence>
<evidence type="ECO:0000256" key="5">
    <source>
        <dbReference type="ARBA" id="ARBA00022729"/>
    </source>
</evidence>
<dbReference type="AlphaFoldDB" id="A0A2N5S1G7"/>
<accession>A0A2N5S1G7</accession>
<evidence type="ECO:0000256" key="1">
    <source>
        <dbReference type="ARBA" id="ARBA00004115"/>
    </source>
</evidence>
<keyword evidence="8" id="KW-0472">Membrane</keyword>
<keyword evidence="4" id="KW-0812">Transmembrane</keyword>
<sequence>MKPAKKAGSLFLCLAVVTRGREAGWVTHGRSRSKAERALLRQVPRTLCPGPRGAPGTRSSAHPGGPQPPEGCNHTHSRLQQNSRYAREMVTRSMHTRLSNRQRPSRCGSLVMTVCLLATILETWGASPRSSYGVFHRLGPSGVTTSAGWQKRGVLEVSWAAGAATPDHPDQRLQFNVSSFVKTSDPLQIPDAVAAADLAAWQYQVSLVPQDSTGLPGEAGRPDTGFAMSAIPLCAFEGDGTSGAVAVSEYLNIWVRPAGWSDRGEGAGEQQQQQQQSMHNLQLDLLGIQWSSSLAASPSIVACDTPVLASSTPDGSDGNDNDNDGAGRRLQDRLQATAVRLASHHAQSNIKVSVRRPERLPEPILTPHMVQKAPEFLPDGTVKPPVQEKGWLAKYWMYILPLVLMLVLGGGPPPPEESAAAEGGGGVGGGGGDQ</sequence>
<gene>
    <name evidence="11" type="ORF">PCANC_25976</name>
</gene>
<evidence type="ECO:0000256" key="8">
    <source>
        <dbReference type="ARBA" id="ARBA00023136"/>
    </source>
</evidence>
<feature type="chain" id="PRO_5014691588" description="ER membrane protein complex subunit 10" evidence="10">
    <location>
        <begin position="24"/>
        <end position="434"/>
    </location>
</feature>
<feature type="region of interest" description="Disordered" evidence="9">
    <location>
        <begin position="307"/>
        <end position="327"/>
    </location>
</feature>
<reference evidence="11 12" key="1">
    <citation type="submission" date="2017-11" db="EMBL/GenBank/DDBJ databases">
        <title>De novo assembly and phasing of dikaryotic genomes from two isolates of Puccinia coronata f. sp. avenae, the causal agent of oat crown rust.</title>
        <authorList>
            <person name="Miller M.E."/>
            <person name="Zhang Y."/>
            <person name="Omidvar V."/>
            <person name="Sperschneider J."/>
            <person name="Schwessinger B."/>
            <person name="Raley C."/>
            <person name="Palmer J.M."/>
            <person name="Garnica D."/>
            <person name="Upadhyaya N."/>
            <person name="Rathjen J."/>
            <person name="Taylor J.M."/>
            <person name="Park R.F."/>
            <person name="Dodds P.N."/>
            <person name="Hirsch C.D."/>
            <person name="Kianian S.F."/>
            <person name="Figueroa M."/>
        </authorList>
    </citation>
    <scope>NUCLEOTIDE SEQUENCE [LARGE SCALE GENOMIC DNA]</scope>
    <source>
        <strain evidence="11">12NC29</strain>
    </source>
</reference>
<proteinExistence type="inferred from homology"/>
<evidence type="ECO:0000256" key="9">
    <source>
        <dbReference type="SAM" id="MobiDB-lite"/>
    </source>
</evidence>
<dbReference type="Proteomes" id="UP000235388">
    <property type="component" value="Unassembled WGS sequence"/>
</dbReference>
<dbReference type="EMBL" id="PGCJ01001258">
    <property type="protein sequence ID" value="PLW07073.1"/>
    <property type="molecule type" value="Genomic_DNA"/>
</dbReference>
<evidence type="ECO:0000256" key="6">
    <source>
        <dbReference type="ARBA" id="ARBA00022824"/>
    </source>
</evidence>
<comment type="similarity">
    <text evidence="2">Belongs to the EMC10 family.</text>
</comment>
<dbReference type="STRING" id="200324.A0A2N5S1G7"/>
<organism evidence="11 12">
    <name type="scientific">Puccinia coronata f. sp. avenae</name>
    <dbReference type="NCBI Taxonomy" id="200324"/>
    <lineage>
        <taxon>Eukaryota</taxon>
        <taxon>Fungi</taxon>
        <taxon>Dikarya</taxon>
        <taxon>Basidiomycota</taxon>
        <taxon>Pucciniomycotina</taxon>
        <taxon>Pucciniomycetes</taxon>
        <taxon>Pucciniales</taxon>
        <taxon>Pucciniaceae</taxon>
        <taxon>Puccinia</taxon>
    </lineage>
</organism>
<evidence type="ECO:0000313" key="12">
    <source>
        <dbReference type="Proteomes" id="UP000235388"/>
    </source>
</evidence>
<name>A0A2N5S1G7_9BASI</name>
<evidence type="ECO:0000256" key="10">
    <source>
        <dbReference type="SAM" id="SignalP"/>
    </source>
</evidence>
<evidence type="ECO:0000256" key="4">
    <source>
        <dbReference type="ARBA" id="ARBA00022692"/>
    </source>
</evidence>
<dbReference type="GO" id="GO:0005789">
    <property type="term" value="C:endoplasmic reticulum membrane"/>
    <property type="evidence" value="ECO:0007669"/>
    <property type="project" value="UniProtKB-SubCell"/>
</dbReference>
<feature type="signal peptide" evidence="10">
    <location>
        <begin position="1"/>
        <end position="23"/>
    </location>
</feature>
<feature type="region of interest" description="Disordered" evidence="9">
    <location>
        <begin position="412"/>
        <end position="434"/>
    </location>
</feature>
<keyword evidence="6" id="KW-0256">Endoplasmic reticulum</keyword>
<keyword evidence="12" id="KW-1185">Reference proteome</keyword>
<evidence type="ECO:0000256" key="7">
    <source>
        <dbReference type="ARBA" id="ARBA00022989"/>
    </source>
</evidence>
<keyword evidence="7" id="KW-1133">Transmembrane helix</keyword>
<dbReference type="PANTHER" id="PTHR21397:SF4">
    <property type="entry name" value="ER MEMBRANE PROTEIN COMPLEX SUBUNIT 10"/>
    <property type="match status" value="1"/>
</dbReference>
<evidence type="ECO:0000256" key="3">
    <source>
        <dbReference type="ARBA" id="ARBA00020105"/>
    </source>
</evidence>
<feature type="compositionally biased region" description="Gly residues" evidence="9">
    <location>
        <begin position="422"/>
        <end position="434"/>
    </location>
</feature>
<evidence type="ECO:0000313" key="11">
    <source>
        <dbReference type="EMBL" id="PLW07073.1"/>
    </source>
</evidence>
<dbReference type="PANTHER" id="PTHR21397">
    <property type="entry name" value="CHROMATIN COMPLEXES SUBUNIT BAP18-RELATED"/>
    <property type="match status" value="1"/>
</dbReference>
<dbReference type="OrthoDB" id="1894652at2759"/>
<protein>
    <recommendedName>
        <fullName evidence="3">ER membrane protein complex subunit 10</fullName>
    </recommendedName>
</protein>
<comment type="caution">
    <text evidence="11">The sequence shown here is derived from an EMBL/GenBank/DDBJ whole genome shotgun (WGS) entry which is preliminary data.</text>
</comment>
<dbReference type="Pfam" id="PF21203">
    <property type="entry name" value="ECM10"/>
    <property type="match status" value="1"/>
</dbReference>
<keyword evidence="5 10" id="KW-0732">Signal</keyword>
<feature type="region of interest" description="Disordered" evidence="9">
    <location>
        <begin position="43"/>
        <end position="79"/>
    </location>
</feature>